<name>A0A645ETB3_9ZZZZ</name>
<dbReference type="AlphaFoldDB" id="A0A645ETB3"/>
<organism evidence="1">
    <name type="scientific">bioreactor metagenome</name>
    <dbReference type="NCBI Taxonomy" id="1076179"/>
    <lineage>
        <taxon>unclassified sequences</taxon>
        <taxon>metagenomes</taxon>
        <taxon>ecological metagenomes</taxon>
    </lineage>
</organism>
<protein>
    <submittedName>
        <fullName evidence="1">Uncharacterized protein</fullName>
    </submittedName>
</protein>
<comment type="caution">
    <text evidence="1">The sequence shown here is derived from an EMBL/GenBank/DDBJ whole genome shotgun (WGS) entry which is preliminary data.</text>
</comment>
<gene>
    <name evidence="1" type="ORF">SDC9_152515</name>
</gene>
<accession>A0A645ETB3</accession>
<evidence type="ECO:0000313" key="1">
    <source>
        <dbReference type="EMBL" id="MPN05265.1"/>
    </source>
</evidence>
<dbReference type="EMBL" id="VSSQ01051178">
    <property type="protein sequence ID" value="MPN05265.1"/>
    <property type="molecule type" value="Genomic_DNA"/>
</dbReference>
<proteinExistence type="predicted"/>
<reference evidence="1" key="1">
    <citation type="submission" date="2019-08" db="EMBL/GenBank/DDBJ databases">
        <authorList>
            <person name="Kucharzyk K."/>
            <person name="Murdoch R.W."/>
            <person name="Higgins S."/>
            <person name="Loffler F."/>
        </authorList>
    </citation>
    <scope>NUCLEOTIDE SEQUENCE</scope>
</reference>
<sequence>MVAEEAQIELGEGRATGSRLHIVAQGLHVLVEAGFVLGIELQHPGVLVQLIEAVLQRVFQRIAGVREPARFPALGAQRDQLVEGRDGLTVLKQHGFRLGQEFNPGQQFHERWPEVVQRLLVGHGRWPTALGRCAGFGDAGLVQGFDVALPAVRLLVGRRIFGAGCGQLRPREFPSHQ</sequence>